<dbReference type="AlphaFoldDB" id="A0ABD6CU36"/>
<accession>A0ABD6CU36</accession>
<dbReference type="CDD" id="cd11386">
    <property type="entry name" value="MCP_signal"/>
    <property type="match status" value="1"/>
</dbReference>
<dbReference type="PANTHER" id="PTHR32089:SF112">
    <property type="entry name" value="LYSOZYME-LIKE PROTEIN-RELATED"/>
    <property type="match status" value="1"/>
</dbReference>
<feature type="region of interest" description="Disordered" evidence="4">
    <location>
        <begin position="243"/>
        <end position="271"/>
    </location>
</feature>
<evidence type="ECO:0000256" key="2">
    <source>
        <dbReference type="ARBA" id="ARBA00029447"/>
    </source>
</evidence>
<dbReference type="InterPro" id="IPR004090">
    <property type="entry name" value="Chemotax_Me-accpt_rcpt"/>
</dbReference>
<dbReference type="InterPro" id="IPR000014">
    <property type="entry name" value="PAS"/>
</dbReference>
<dbReference type="RefSeq" id="WP_256406342.1">
    <property type="nucleotide sequence ID" value="NZ_CP187151.1"/>
</dbReference>
<comment type="similarity">
    <text evidence="2">Belongs to the methyl-accepting chemotaxis (MCP) protein family.</text>
</comment>
<dbReference type="Proteomes" id="UP001597075">
    <property type="component" value="Unassembled WGS sequence"/>
</dbReference>
<evidence type="ECO:0000313" key="6">
    <source>
        <dbReference type="EMBL" id="MFD1632360.1"/>
    </source>
</evidence>
<dbReference type="SMART" id="SM00283">
    <property type="entry name" value="MA"/>
    <property type="match status" value="1"/>
</dbReference>
<dbReference type="SUPFAM" id="SSF55785">
    <property type="entry name" value="PYP-like sensor domain (PAS domain)"/>
    <property type="match status" value="1"/>
</dbReference>
<dbReference type="InterPro" id="IPR035965">
    <property type="entry name" value="PAS-like_dom_sf"/>
</dbReference>
<name>A0ABD6CU36_9EURY</name>
<evidence type="ECO:0000256" key="1">
    <source>
        <dbReference type="ARBA" id="ARBA00023224"/>
    </source>
</evidence>
<evidence type="ECO:0000313" key="7">
    <source>
        <dbReference type="Proteomes" id="UP001597075"/>
    </source>
</evidence>
<organism evidence="6 7">
    <name type="scientific">Haloplanus ruber</name>
    <dbReference type="NCBI Taxonomy" id="869892"/>
    <lineage>
        <taxon>Archaea</taxon>
        <taxon>Methanobacteriati</taxon>
        <taxon>Methanobacteriota</taxon>
        <taxon>Stenosarchaea group</taxon>
        <taxon>Halobacteria</taxon>
        <taxon>Halobacteriales</taxon>
        <taxon>Haloferacaceae</taxon>
        <taxon>Haloplanus</taxon>
    </lineage>
</organism>
<sequence length="456" mass="49155">MSQTGKSTHGDERHRADDLWEAYLDASELESDAADETDRLQQERDFWKSMFSQLVGEFPEGVLVTAPDGTLTHWNETLERQLDIPRSAAIGENAYDVIGTENAEETLAETVARTGETIREDDIREVPTTDAIFQTYGVPLCGPDGTVAGAFEVAADVSDHVEQQRELERLQQQVGGDVRSKLTDLVDGIDDTVEITDEVESFAEEQTGRMEQVADEVAEQSATIEEIAASTEQVSQAAQRARTRAEEGSETAGTAIDRMDAVRESADGARETIDDLTEQADEMREIIDVINDIADQTNLLALNASIEAARAGEAGEGFAVVADEVKSLAGESQTRASEIEEMITEMVAATERTAQELDETAAEIDDGIDAVSATVDALSEIQSAIGETATGAAEVADATDDHAASTEEVAATVDEVVDALSTLEEQLIELGEVTSQQYRQVEATEETVTRLIEDSG</sequence>
<dbReference type="SUPFAM" id="SSF58104">
    <property type="entry name" value="Methyl-accepting chemotaxis protein (MCP) signaling domain"/>
    <property type="match status" value="1"/>
</dbReference>
<feature type="domain" description="Methyl-accepting transducer" evidence="5">
    <location>
        <begin position="181"/>
        <end position="417"/>
    </location>
</feature>
<dbReference type="CDD" id="cd00130">
    <property type="entry name" value="PAS"/>
    <property type="match status" value="1"/>
</dbReference>
<evidence type="ECO:0000259" key="5">
    <source>
        <dbReference type="PROSITE" id="PS50111"/>
    </source>
</evidence>
<dbReference type="Gene3D" id="1.10.287.950">
    <property type="entry name" value="Methyl-accepting chemotaxis protein"/>
    <property type="match status" value="1"/>
</dbReference>
<feature type="compositionally biased region" description="Basic and acidic residues" evidence="4">
    <location>
        <begin position="257"/>
        <end position="271"/>
    </location>
</feature>
<dbReference type="EMBL" id="JBHUDL010000004">
    <property type="protein sequence ID" value="MFD1632360.1"/>
    <property type="molecule type" value="Genomic_DNA"/>
</dbReference>
<keyword evidence="1 3" id="KW-0807">Transducer</keyword>
<dbReference type="Pfam" id="PF08448">
    <property type="entry name" value="PAS_4"/>
    <property type="match status" value="1"/>
</dbReference>
<proteinExistence type="inferred from homology"/>
<dbReference type="Gene3D" id="3.30.450.20">
    <property type="entry name" value="PAS domain"/>
    <property type="match status" value="1"/>
</dbReference>
<dbReference type="InterPro" id="IPR013656">
    <property type="entry name" value="PAS_4"/>
</dbReference>
<evidence type="ECO:0000256" key="3">
    <source>
        <dbReference type="PROSITE-ProRule" id="PRU00284"/>
    </source>
</evidence>
<dbReference type="GO" id="GO:0007165">
    <property type="term" value="P:signal transduction"/>
    <property type="evidence" value="ECO:0007669"/>
    <property type="project" value="UniProtKB-KW"/>
</dbReference>
<comment type="caution">
    <text evidence="6">The sequence shown here is derived from an EMBL/GenBank/DDBJ whole genome shotgun (WGS) entry which is preliminary data.</text>
</comment>
<dbReference type="PRINTS" id="PR00260">
    <property type="entry name" value="CHEMTRNSDUCR"/>
</dbReference>
<protein>
    <submittedName>
        <fullName evidence="6">Methyl-accepting chemotaxis protein</fullName>
    </submittedName>
</protein>
<dbReference type="Pfam" id="PF00015">
    <property type="entry name" value="MCPsignal"/>
    <property type="match status" value="1"/>
</dbReference>
<dbReference type="PROSITE" id="PS50111">
    <property type="entry name" value="CHEMOTAXIS_TRANSDUC_2"/>
    <property type="match status" value="1"/>
</dbReference>
<evidence type="ECO:0000256" key="4">
    <source>
        <dbReference type="SAM" id="MobiDB-lite"/>
    </source>
</evidence>
<keyword evidence="7" id="KW-1185">Reference proteome</keyword>
<dbReference type="SMART" id="SM00091">
    <property type="entry name" value="PAS"/>
    <property type="match status" value="1"/>
</dbReference>
<dbReference type="PANTHER" id="PTHR32089">
    <property type="entry name" value="METHYL-ACCEPTING CHEMOTAXIS PROTEIN MCPB"/>
    <property type="match status" value="1"/>
</dbReference>
<gene>
    <name evidence="6" type="ORF">ACFSBJ_01165</name>
</gene>
<reference evidence="6 7" key="1">
    <citation type="journal article" date="2019" name="Int. J. Syst. Evol. Microbiol.">
        <title>The Global Catalogue of Microorganisms (GCM) 10K type strain sequencing project: providing services to taxonomists for standard genome sequencing and annotation.</title>
        <authorList>
            <consortium name="The Broad Institute Genomics Platform"/>
            <consortium name="The Broad Institute Genome Sequencing Center for Infectious Disease"/>
            <person name="Wu L."/>
            <person name="Ma J."/>
        </authorList>
    </citation>
    <scope>NUCLEOTIDE SEQUENCE [LARGE SCALE GENOMIC DNA]</scope>
    <source>
        <strain evidence="6 7">CGMCC 1.10594</strain>
    </source>
</reference>
<dbReference type="InterPro" id="IPR004089">
    <property type="entry name" value="MCPsignal_dom"/>
</dbReference>